<dbReference type="InParanoid" id="B9SN99"/>
<dbReference type="EMBL" id="EQ974044">
    <property type="protein sequence ID" value="EEF34866.1"/>
    <property type="molecule type" value="Genomic_DNA"/>
</dbReference>
<organism evidence="1 2">
    <name type="scientific">Ricinus communis</name>
    <name type="common">Castor bean</name>
    <dbReference type="NCBI Taxonomy" id="3988"/>
    <lineage>
        <taxon>Eukaryota</taxon>
        <taxon>Viridiplantae</taxon>
        <taxon>Streptophyta</taxon>
        <taxon>Embryophyta</taxon>
        <taxon>Tracheophyta</taxon>
        <taxon>Spermatophyta</taxon>
        <taxon>Magnoliopsida</taxon>
        <taxon>eudicotyledons</taxon>
        <taxon>Gunneridae</taxon>
        <taxon>Pentapetalae</taxon>
        <taxon>rosids</taxon>
        <taxon>fabids</taxon>
        <taxon>Malpighiales</taxon>
        <taxon>Euphorbiaceae</taxon>
        <taxon>Acalyphoideae</taxon>
        <taxon>Acalypheae</taxon>
        <taxon>Ricinus</taxon>
    </lineage>
</organism>
<evidence type="ECO:0000313" key="2">
    <source>
        <dbReference type="Proteomes" id="UP000008311"/>
    </source>
</evidence>
<keyword evidence="2" id="KW-1185">Reference proteome</keyword>
<dbReference type="PANTHER" id="PTHR47074">
    <property type="entry name" value="BNAC02G40300D PROTEIN"/>
    <property type="match status" value="1"/>
</dbReference>
<reference evidence="2" key="1">
    <citation type="journal article" date="2010" name="Nat. Biotechnol.">
        <title>Draft genome sequence of the oilseed species Ricinus communis.</title>
        <authorList>
            <person name="Chan A.P."/>
            <person name="Crabtree J."/>
            <person name="Zhao Q."/>
            <person name="Lorenzi H."/>
            <person name="Orvis J."/>
            <person name="Puiu D."/>
            <person name="Melake-Berhan A."/>
            <person name="Jones K.M."/>
            <person name="Redman J."/>
            <person name="Chen G."/>
            <person name="Cahoon E.B."/>
            <person name="Gedil M."/>
            <person name="Stanke M."/>
            <person name="Haas B.J."/>
            <person name="Wortman J.R."/>
            <person name="Fraser-Liggett C.M."/>
            <person name="Ravel J."/>
            <person name="Rabinowicz P.D."/>
        </authorList>
    </citation>
    <scope>NUCLEOTIDE SEQUENCE [LARGE SCALE GENOMIC DNA]</scope>
    <source>
        <strain evidence="2">cv. Hale</strain>
    </source>
</reference>
<dbReference type="PANTHER" id="PTHR47074:SF11">
    <property type="entry name" value="REVERSE TRANSCRIPTASE-LIKE PROTEIN"/>
    <property type="match status" value="1"/>
</dbReference>
<proteinExistence type="predicted"/>
<dbReference type="AlphaFoldDB" id="B9SN99"/>
<accession>B9SN99</accession>
<sequence length="158" mass="17824">MICWSIWSSRNELIWEGKRKGNSQILQGELNLFTNWLAATETYQPSSATSSPLLPWQKPQLGYLKYNVDAATFNGRTGFGFVLRDHAGLLFQQLMDLRRLRPHTEAMGLRETLSWLKANSHCNVLELVNVSVPFVARSVNRVAHVLPRASDSVSGLKV</sequence>
<dbReference type="Proteomes" id="UP000008311">
    <property type="component" value="Unassembled WGS sequence"/>
</dbReference>
<name>B9SN99_RICCO</name>
<protein>
    <recommendedName>
        <fullName evidence="3">RNase H type-1 domain-containing protein</fullName>
    </recommendedName>
</protein>
<evidence type="ECO:0000313" key="1">
    <source>
        <dbReference type="EMBL" id="EEF34866.1"/>
    </source>
</evidence>
<gene>
    <name evidence="1" type="ORF">RCOM_0174230</name>
</gene>
<evidence type="ECO:0008006" key="3">
    <source>
        <dbReference type="Google" id="ProtNLM"/>
    </source>
</evidence>
<dbReference type="InterPro" id="IPR052929">
    <property type="entry name" value="RNase_H-like_EbsB-rel"/>
</dbReference>